<dbReference type="SUPFAM" id="SSF54001">
    <property type="entry name" value="Cysteine proteinases"/>
    <property type="match status" value="1"/>
</dbReference>
<dbReference type="GO" id="GO:0016579">
    <property type="term" value="P:protein deubiquitination"/>
    <property type="evidence" value="ECO:0007669"/>
    <property type="project" value="InterPro"/>
</dbReference>
<sequence>ELFSQLQTSSEPALCPEPLRRALASGPLAGRRFPLGCLGDAAECFELLLHRVHSHLSHEDSDACETPACVAHRRFAMRVVEQSVCECGANSEQLPFTQMVHYVSASALTSQSILLDRQSMTFGQLLRSAGNMGDIRDCPNACGAKIGICRALLNRPDVVSIGVVWDSERPPADQVHSVLKSIGTSLRLCDVFHQVSDSRWAQSVDHELVGVVTYYGKHYTTFFFHTKLRVWVYFDDANVKEVGPHWDGVVDKCCRGRYQPLLLLYATPQPQAMPQQMVGTVQEVMTQPPNVPSLRRAVTPSPEKEKPPVGNTRRAITPTPVRGGAATTDYQNLSVIQSHLAPKQDSVEYNRAKSFESPTVQYQNLNVIQEKIFKSMNSLNGNGPIDYSTMGTLEKKDTYANRWENTQTLRKQQFPRAVNGEAPTMPPAQQHYPQHPPNDGLTMPDHLNQPRRRDSGNWSGDRNSASSSSSTTLENPYLYLVGKRNVNVPPSPTRNGIHYDAGYDSYSLSSTDSYPPKTHNPQLAKIPESVVLSGDCERLCMEADQLLEKSRLTEDAHDFETALVLCNAAAGKARAAMDAPYSNPHTMTFARMKHNTCVMRARSLHRRILIEKGSEAIVKEPQQIQVPTTDLRHSRDGSNSSLRQMRQSNKEKIFSLGKHLMSGTGNSGSKDMEKGTKSIEIYATLPKQKKNVLKFVDTDDIISVETVKQERESRSLFGRGRRGEDKEKRSRSEDRNKIAREFSIAEPLLANAKDTLKKHKEEKEDKKEKDKSNKKQHKIRRKVWLLFRNDDQQKTPPEGNVKPTIVSHDDTSLMVNKMNPNNISGYLSEGHLEYQAPYVSIANPNLERSKLMRKSFHTSNRQLTAAKVPPPPPLRKSSSLTQAQPSELTTENIQAIQPFHQANPSNISTMSSNTSMSEDSCQTVITTCAVVHQEQSPPMKTIEDNHGSNLELPPYPSPPSSSCHSRQASEEFPPPPPSIDMEPLNEQLNQLHMLESQRNGFLEGSENKGYSMANSKSLNWLKDMQQKSLQKGKPLNGFHQTAPGHVRSVKDLASRFEQQTTVSRPQMRQYSSQELLNESSVDTAETMSISSQSSCSTVARNQMMPDKINEISVDVVDCPMITKLKQSEVGNLAGDLQKVRFDVAQSQIAEELREVEMLNAVVQQTLNGGSNQVAAAAAKRPKKKSVSFCDHVILVATADEEEDDSFIPNPILERVLRTAINGGGPSQGTDVVDTRVIQRVELKEEKRPESPAQGIDVPDSFGSQLHQNVPQEMPGPLNLSTPKPDIKNYYSMDAQRAAQMKQQLQNMHNFQNMATTTQEMQRQLQLQQEENQKFSAMLMQETKRMDRFSVPPGTGNHVQYTGSPQMGIRSQYPGMQNGYPNGKMISPTGNTFETMTHPASPYMHVPLSPQQPQAPMNFPQNGQQIHPAMQQRLMHPPSGYMMPLRGNHNSAIYQKPPLPSPNFQAPPPAMPGPPTSQYSTYPYQSVPICNMSQEQQPPMSQAHLYSQPPIKQFAQQPKKVSFEPGTKAGNDKPYSLSPQMSPVGDYVPGTVPQRVAISTYNSTAIVKASAKAIQCNLCRKKHVIAPAMYCAD</sequence>
<dbReference type="InterPro" id="IPR001394">
    <property type="entry name" value="Peptidase_C19_UCH"/>
</dbReference>
<dbReference type="PROSITE" id="PS50235">
    <property type="entry name" value="USP_3"/>
    <property type="match status" value="1"/>
</dbReference>
<dbReference type="PANTHER" id="PTHR22975">
    <property type="entry name" value="UBIQUITIN SPECIFIC PROTEINASE"/>
    <property type="match status" value="1"/>
</dbReference>
<feature type="region of interest" description="Disordered" evidence="3">
    <location>
        <begin position="295"/>
        <end position="324"/>
    </location>
</feature>
<dbReference type="PANTHER" id="PTHR22975:SF9">
    <property type="entry name" value="ECHINUS SPLICE FORM 3"/>
    <property type="match status" value="1"/>
</dbReference>
<dbReference type="InterPro" id="IPR038765">
    <property type="entry name" value="Papain-like_cys_pep_sf"/>
</dbReference>
<dbReference type="VEuPathDB" id="VectorBase:PPAPM1_010805"/>
<feature type="compositionally biased region" description="Basic and acidic residues" evidence="3">
    <location>
        <begin position="759"/>
        <end position="773"/>
    </location>
</feature>
<evidence type="ECO:0000256" key="2">
    <source>
        <dbReference type="ARBA" id="ARBA00022801"/>
    </source>
</evidence>
<dbReference type="EMBL" id="AJVK01004684">
    <property type="status" value="NOT_ANNOTATED_CDS"/>
    <property type="molecule type" value="Genomic_DNA"/>
</dbReference>
<protein>
    <submittedName>
        <fullName evidence="4">Uncharacterized protein</fullName>
    </submittedName>
</protein>
<dbReference type="EnsemblMetazoa" id="PPAI004983-RA">
    <property type="protein sequence ID" value="PPAI004983-PA"/>
    <property type="gene ID" value="PPAI004983"/>
</dbReference>
<feature type="region of interest" description="Disordered" evidence="3">
    <location>
        <begin position="860"/>
        <end position="886"/>
    </location>
</feature>
<dbReference type="Gene3D" id="3.90.70.10">
    <property type="entry name" value="Cysteine proteinases"/>
    <property type="match status" value="1"/>
</dbReference>
<evidence type="ECO:0000313" key="5">
    <source>
        <dbReference type="Proteomes" id="UP000092462"/>
    </source>
</evidence>
<dbReference type="GO" id="GO:0004843">
    <property type="term" value="F:cysteine-type deubiquitinase activity"/>
    <property type="evidence" value="ECO:0007669"/>
    <property type="project" value="InterPro"/>
</dbReference>
<feature type="region of interest" description="Disordered" evidence="3">
    <location>
        <begin position="408"/>
        <end position="472"/>
    </location>
</feature>
<dbReference type="VEuPathDB" id="VectorBase:PPAI004983"/>
<feature type="compositionally biased region" description="Polar residues" evidence="3">
    <location>
        <begin position="876"/>
        <end position="886"/>
    </location>
</feature>
<name>A0A1B0DB86_PHLPP</name>
<keyword evidence="1" id="KW-0833">Ubl conjugation pathway</keyword>
<evidence type="ECO:0000256" key="3">
    <source>
        <dbReference type="SAM" id="MobiDB-lite"/>
    </source>
</evidence>
<evidence type="ECO:0000256" key="1">
    <source>
        <dbReference type="ARBA" id="ARBA00022786"/>
    </source>
</evidence>
<feature type="compositionally biased region" description="Basic and acidic residues" evidence="3">
    <location>
        <begin position="721"/>
        <end position="740"/>
    </location>
</feature>
<dbReference type="Proteomes" id="UP000092462">
    <property type="component" value="Unassembled WGS sequence"/>
</dbReference>
<dbReference type="InterPro" id="IPR052398">
    <property type="entry name" value="Ubiquitin_hydrolase_53/54"/>
</dbReference>
<feature type="region of interest" description="Disordered" evidence="3">
    <location>
        <begin position="708"/>
        <end position="780"/>
    </location>
</feature>
<dbReference type="Pfam" id="PF00443">
    <property type="entry name" value="UCH"/>
    <property type="match status" value="1"/>
</dbReference>
<dbReference type="CDD" id="cd02257">
    <property type="entry name" value="Peptidase_C19"/>
    <property type="match status" value="1"/>
</dbReference>
<evidence type="ECO:0000313" key="4">
    <source>
        <dbReference type="EnsemblMetazoa" id="PPAI004983-PA"/>
    </source>
</evidence>
<organism evidence="4 5">
    <name type="scientific">Phlebotomus papatasi</name>
    <name type="common">Sandfly</name>
    <dbReference type="NCBI Taxonomy" id="29031"/>
    <lineage>
        <taxon>Eukaryota</taxon>
        <taxon>Metazoa</taxon>
        <taxon>Ecdysozoa</taxon>
        <taxon>Arthropoda</taxon>
        <taxon>Hexapoda</taxon>
        <taxon>Insecta</taxon>
        <taxon>Pterygota</taxon>
        <taxon>Neoptera</taxon>
        <taxon>Endopterygota</taxon>
        <taxon>Diptera</taxon>
        <taxon>Nematocera</taxon>
        <taxon>Psychodoidea</taxon>
        <taxon>Psychodidae</taxon>
        <taxon>Phlebotomus</taxon>
        <taxon>Phlebotomus</taxon>
    </lineage>
</organism>
<accession>A0A1B0DB86</accession>
<keyword evidence="5" id="KW-1185">Reference proteome</keyword>
<dbReference type="InterPro" id="IPR028889">
    <property type="entry name" value="USP"/>
</dbReference>
<feature type="region of interest" description="Disordered" evidence="3">
    <location>
        <begin position="935"/>
        <end position="979"/>
    </location>
</feature>
<proteinExistence type="predicted"/>
<dbReference type="EMBL" id="AJVK01004683">
    <property type="status" value="NOT_ANNOTATED_CDS"/>
    <property type="molecule type" value="Genomic_DNA"/>
</dbReference>
<dbReference type="EMBL" id="AJVK01004681">
    <property type="status" value="NOT_ANNOTATED_CDS"/>
    <property type="molecule type" value="Genomic_DNA"/>
</dbReference>
<keyword evidence="2" id="KW-0378">Hydrolase</keyword>
<reference evidence="4" key="1">
    <citation type="submission" date="2022-08" db="UniProtKB">
        <authorList>
            <consortium name="EnsemblMetazoa"/>
        </authorList>
    </citation>
    <scope>IDENTIFICATION</scope>
    <source>
        <strain evidence="4">Israel</strain>
    </source>
</reference>
<dbReference type="EMBL" id="AJVK01004682">
    <property type="status" value="NOT_ANNOTATED_CDS"/>
    <property type="molecule type" value="Genomic_DNA"/>
</dbReference>